<gene>
    <name evidence="3" type="ORF">PFICI_12907</name>
</gene>
<dbReference type="InParanoid" id="W3WQ20"/>
<organism evidence="3 4">
    <name type="scientific">Pestalotiopsis fici (strain W106-1 / CGMCC3.15140)</name>
    <dbReference type="NCBI Taxonomy" id="1229662"/>
    <lineage>
        <taxon>Eukaryota</taxon>
        <taxon>Fungi</taxon>
        <taxon>Dikarya</taxon>
        <taxon>Ascomycota</taxon>
        <taxon>Pezizomycotina</taxon>
        <taxon>Sordariomycetes</taxon>
        <taxon>Xylariomycetidae</taxon>
        <taxon>Amphisphaeriales</taxon>
        <taxon>Sporocadaceae</taxon>
        <taxon>Pestalotiopsis</taxon>
    </lineage>
</organism>
<accession>W3WQ20</accession>
<dbReference type="EMBL" id="KI912118">
    <property type="protein sequence ID" value="ETS75963.1"/>
    <property type="molecule type" value="Genomic_DNA"/>
</dbReference>
<dbReference type="Proteomes" id="UP000030651">
    <property type="component" value="Unassembled WGS sequence"/>
</dbReference>
<name>W3WQ20_PESFW</name>
<dbReference type="RefSeq" id="XP_007839679.1">
    <property type="nucleotide sequence ID" value="XM_007841488.1"/>
</dbReference>
<keyword evidence="4" id="KW-1185">Reference proteome</keyword>
<evidence type="ECO:0000313" key="3">
    <source>
        <dbReference type="EMBL" id="ETS75963.1"/>
    </source>
</evidence>
<dbReference type="AlphaFoldDB" id="W3WQ20"/>
<protein>
    <recommendedName>
        <fullName evidence="2">Clr5 domain-containing protein</fullName>
    </recommendedName>
</protein>
<dbReference type="GeneID" id="19277920"/>
<evidence type="ECO:0000259" key="2">
    <source>
        <dbReference type="Pfam" id="PF14420"/>
    </source>
</evidence>
<evidence type="ECO:0000256" key="1">
    <source>
        <dbReference type="SAM" id="MobiDB-lite"/>
    </source>
</evidence>
<dbReference type="InterPro" id="IPR025676">
    <property type="entry name" value="Clr5_dom"/>
</dbReference>
<evidence type="ECO:0000313" key="4">
    <source>
        <dbReference type="Proteomes" id="UP000030651"/>
    </source>
</evidence>
<dbReference type="Pfam" id="PF14420">
    <property type="entry name" value="Clr5"/>
    <property type="match status" value="1"/>
</dbReference>
<dbReference type="HOGENOM" id="CLU_2850420_0_0_1"/>
<sequence length="65" mass="7525">MLERIHVSDMSRNSAGGGGAPGRRWATLEDWELHKERITALYWDQGKTLREVSEIMEKEHHLHAT</sequence>
<dbReference type="OrthoDB" id="5308957at2759"/>
<reference evidence="4" key="1">
    <citation type="journal article" date="2015" name="BMC Genomics">
        <title>Genomic and transcriptomic analysis of the endophytic fungus Pestalotiopsis fici reveals its lifestyle and high potential for synthesis of natural products.</title>
        <authorList>
            <person name="Wang X."/>
            <person name="Zhang X."/>
            <person name="Liu L."/>
            <person name="Xiang M."/>
            <person name="Wang W."/>
            <person name="Sun X."/>
            <person name="Che Y."/>
            <person name="Guo L."/>
            <person name="Liu G."/>
            <person name="Guo L."/>
            <person name="Wang C."/>
            <person name="Yin W.B."/>
            <person name="Stadler M."/>
            <person name="Zhang X."/>
            <person name="Liu X."/>
        </authorList>
    </citation>
    <scope>NUCLEOTIDE SEQUENCE [LARGE SCALE GENOMIC DNA]</scope>
    <source>
        <strain evidence="4">W106-1 / CGMCC3.15140</strain>
    </source>
</reference>
<proteinExistence type="predicted"/>
<dbReference type="KEGG" id="pfy:PFICI_12907"/>
<feature type="region of interest" description="Disordered" evidence="1">
    <location>
        <begin position="1"/>
        <end position="23"/>
    </location>
</feature>
<feature type="domain" description="Clr5" evidence="2">
    <location>
        <begin position="29"/>
        <end position="65"/>
    </location>
</feature>